<feature type="non-terminal residue" evidence="1">
    <location>
        <position position="1"/>
    </location>
</feature>
<evidence type="ECO:0000313" key="2">
    <source>
        <dbReference type="Proteomes" id="UP000281549"/>
    </source>
</evidence>
<organism evidence="1 2">
    <name type="scientific">Rozella allomycis (strain CSF55)</name>
    <dbReference type="NCBI Taxonomy" id="988480"/>
    <lineage>
        <taxon>Eukaryota</taxon>
        <taxon>Fungi</taxon>
        <taxon>Fungi incertae sedis</taxon>
        <taxon>Cryptomycota</taxon>
        <taxon>Cryptomycota incertae sedis</taxon>
        <taxon>Rozella</taxon>
    </lineage>
</organism>
<proteinExistence type="predicted"/>
<reference evidence="2" key="1">
    <citation type="journal article" date="2018" name="Nat. Microbiol.">
        <title>Leveraging single-cell genomics to expand the fungal tree of life.</title>
        <authorList>
            <person name="Ahrendt S.R."/>
            <person name="Quandt C.A."/>
            <person name="Ciobanu D."/>
            <person name="Clum A."/>
            <person name="Salamov A."/>
            <person name="Andreopoulos B."/>
            <person name="Cheng J.F."/>
            <person name="Woyke T."/>
            <person name="Pelin A."/>
            <person name="Henrissat B."/>
            <person name="Reynolds N.K."/>
            <person name="Benny G.L."/>
            <person name="Smith M.E."/>
            <person name="James T.Y."/>
            <person name="Grigoriev I.V."/>
        </authorList>
    </citation>
    <scope>NUCLEOTIDE SEQUENCE [LARGE SCALE GENOMIC DNA]</scope>
    <source>
        <strain evidence="2">CSF55</strain>
    </source>
</reference>
<dbReference type="Proteomes" id="UP000281549">
    <property type="component" value="Unassembled WGS sequence"/>
</dbReference>
<accession>A0A4P9YFX0</accession>
<name>A0A4P9YFX0_ROZAC</name>
<protein>
    <submittedName>
        <fullName evidence="1">Uncharacterized protein</fullName>
    </submittedName>
</protein>
<dbReference type="EMBL" id="ML005630">
    <property type="protein sequence ID" value="RKP17902.1"/>
    <property type="molecule type" value="Genomic_DNA"/>
</dbReference>
<evidence type="ECO:0000313" key="1">
    <source>
        <dbReference type="EMBL" id="RKP17902.1"/>
    </source>
</evidence>
<sequence length="240" mass="28283">FLCLVNAHLDFSTSSIVRTRQLSRSALDEKPKKVDPHRFQRQFAGFRPLCQSQITGVVICTFRNFVQIFKFHLGVFLYNFGNFEREAIYQNFPQLTEWQQSSIWVLMLHFLWDHESVHCAKKRNCRKRCKVTRVERLRIGLLKLRGGLKKLKIFRVGWKKLKMLWLLSNIFVVSNIPNIPNIANIAIIPVTNWRTFTNPSYSLQGPNDIAIIYCIPRTLEPHPCFRIFRGFRVRQGSTSW</sequence>
<dbReference type="AlphaFoldDB" id="A0A4P9YFX0"/>
<gene>
    <name evidence="1" type="ORF">ROZALSC1DRAFT_23745</name>
</gene>